<keyword evidence="5" id="KW-1185">Reference proteome</keyword>
<dbReference type="GeneID" id="97031172"/>
<sequence length="152" mass="17948">MKTIMMNMVRIFNGSKVLVLDKKKKYGWEGLTFPGGKVEPFESFNNSAIREIKEETNLDIKDLEFNGFIQWYCKNPDERYVGLLYTAHGFDGKLISENIEGNLFFEDYEEFKAMEGHSDSMEYILKIYDGMYKEISLIYDEKNVLIEREFIK</sequence>
<dbReference type="EMBL" id="SCFR01000009">
    <property type="protein sequence ID" value="TFF66535.1"/>
    <property type="molecule type" value="Genomic_DNA"/>
</dbReference>
<keyword evidence="2" id="KW-0378">Hydrolase</keyword>
<dbReference type="Pfam" id="PF00293">
    <property type="entry name" value="NUDIX"/>
    <property type="match status" value="1"/>
</dbReference>
<dbReference type="GO" id="GO:0016787">
    <property type="term" value="F:hydrolase activity"/>
    <property type="evidence" value="ECO:0007669"/>
    <property type="project" value="UniProtKB-KW"/>
</dbReference>
<protein>
    <submittedName>
        <fullName evidence="4">NUDIX domain-containing protein</fullName>
    </submittedName>
</protein>
<dbReference type="SUPFAM" id="SSF55811">
    <property type="entry name" value="Nudix"/>
    <property type="match status" value="1"/>
</dbReference>
<evidence type="ECO:0000313" key="4">
    <source>
        <dbReference type="EMBL" id="TFF66535.1"/>
    </source>
</evidence>
<organism evidence="4 5">
    <name type="scientific">Helcococcus ovis</name>
    <dbReference type="NCBI Taxonomy" id="72026"/>
    <lineage>
        <taxon>Bacteria</taxon>
        <taxon>Bacillati</taxon>
        <taxon>Bacillota</taxon>
        <taxon>Tissierellia</taxon>
        <taxon>Tissierellales</taxon>
        <taxon>Peptoniphilaceae</taxon>
        <taxon>Helcococcus</taxon>
    </lineage>
</organism>
<evidence type="ECO:0000256" key="1">
    <source>
        <dbReference type="ARBA" id="ARBA00001946"/>
    </source>
</evidence>
<feature type="domain" description="Nudix hydrolase" evidence="3">
    <location>
        <begin position="1"/>
        <end position="133"/>
    </location>
</feature>
<evidence type="ECO:0000313" key="5">
    <source>
        <dbReference type="Proteomes" id="UP000297454"/>
    </source>
</evidence>
<proteinExistence type="predicted"/>
<dbReference type="PANTHER" id="PTHR43046">
    <property type="entry name" value="GDP-MANNOSE MANNOSYL HYDROLASE"/>
    <property type="match status" value="1"/>
</dbReference>
<name>A0A4R9C3D1_9FIRM</name>
<comment type="caution">
    <text evidence="4">The sequence shown here is derived from an EMBL/GenBank/DDBJ whole genome shotgun (WGS) entry which is preliminary data.</text>
</comment>
<accession>A0A4R9C3D1</accession>
<reference evidence="4 5" key="1">
    <citation type="submission" date="2019-01" db="EMBL/GenBank/DDBJ databases">
        <title>Draft Genome Sequences of Helcococcus ovis Strains Isolated from the Uterus and Vagina of Dairy Cows with Metritis.</title>
        <authorList>
            <person name="Cunha F."/>
            <person name="Jeon S.J."/>
            <person name="Kutzer P."/>
            <person name="Galvao K.N."/>
        </authorList>
    </citation>
    <scope>NUCLEOTIDE SEQUENCE [LARGE SCALE GENOMIC DNA]</scope>
    <source>
        <strain evidence="4 5">KG-37</strain>
    </source>
</reference>
<evidence type="ECO:0000256" key="2">
    <source>
        <dbReference type="ARBA" id="ARBA00022801"/>
    </source>
</evidence>
<gene>
    <name evidence="4" type="ORF">EQF91_03530</name>
</gene>
<dbReference type="Gene3D" id="3.90.79.10">
    <property type="entry name" value="Nucleoside Triphosphate Pyrophosphohydrolase"/>
    <property type="match status" value="1"/>
</dbReference>
<comment type="cofactor">
    <cofactor evidence="1">
        <name>Mg(2+)</name>
        <dbReference type="ChEBI" id="CHEBI:18420"/>
    </cofactor>
</comment>
<dbReference type="RefSeq" id="WP_134711110.1">
    <property type="nucleotide sequence ID" value="NZ_CP119081.1"/>
</dbReference>
<evidence type="ECO:0000259" key="3">
    <source>
        <dbReference type="PROSITE" id="PS51462"/>
    </source>
</evidence>
<dbReference type="OrthoDB" id="9810449at2"/>
<dbReference type="InterPro" id="IPR015797">
    <property type="entry name" value="NUDIX_hydrolase-like_dom_sf"/>
</dbReference>
<dbReference type="Proteomes" id="UP000297454">
    <property type="component" value="Unassembled WGS sequence"/>
</dbReference>
<dbReference type="InterPro" id="IPR000086">
    <property type="entry name" value="NUDIX_hydrolase_dom"/>
</dbReference>
<dbReference type="PANTHER" id="PTHR43046:SF14">
    <property type="entry name" value="MUTT_NUDIX FAMILY PROTEIN"/>
    <property type="match status" value="1"/>
</dbReference>
<dbReference type="AlphaFoldDB" id="A0A4R9C3D1"/>
<dbReference type="PROSITE" id="PS51462">
    <property type="entry name" value="NUDIX"/>
    <property type="match status" value="1"/>
</dbReference>